<evidence type="ECO:0000256" key="6">
    <source>
        <dbReference type="SAM" id="Phobius"/>
    </source>
</evidence>
<evidence type="ECO:0000256" key="4">
    <source>
        <dbReference type="ARBA" id="ARBA00022989"/>
    </source>
</evidence>
<dbReference type="PANTHER" id="PTHR43507:SF1">
    <property type="entry name" value="NADH-UBIQUINONE OXIDOREDUCTASE CHAIN 4"/>
    <property type="match status" value="1"/>
</dbReference>
<keyword evidence="5 6" id="KW-0472">Membrane</keyword>
<dbReference type="GO" id="GO:0016020">
    <property type="term" value="C:membrane"/>
    <property type="evidence" value="ECO:0007669"/>
    <property type="project" value="UniProtKB-SubCell"/>
</dbReference>
<dbReference type="AlphaFoldDB" id="A0A3B1ASJ7"/>
<feature type="transmembrane region" description="Helical" evidence="6">
    <location>
        <begin position="368"/>
        <end position="392"/>
    </location>
</feature>
<feature type="transmembrane region" description="Helical" evidence="6">
    <location>
        <begin position="108"/>
        <end position="125"/>
    </location>
</feature>
<dbReference type="NCBIfam" id="TIGR01972">
    <property type="entry name" value="NDH_I_M"/>
    <property type="match status" value="1"/>
</dbReference>
<feature type="transmembrane region" description="Helical" evidence="6">
    <location>
        <begin position="463"/>
        <end position="484"/>
    </location>
</feature>
<dbReference type="InterPro" id="IPR010227">
    <property type="entry name" value="NADH_Q_OxRdtase_chainM/4"/>
</dbReference>
<name>A0A3B1ASJ7_9ZZZZ</name>
<feature type="domain" description="NADH:quinone oxidoreductase/Mrp antiporter transmembrane" evidence="7">
    <location>
        <begin position="127"/>
        <end position="425"/>
    </location>
</feature>
<proteinExistence type="inferred from homology"/>
<organism evidence="8">
    <name type="scientific">hydrothermal vent metagenome</name>
    <dbReference type="NCBI Taxonomy" id="652676"/>
    <lineage>
        <taxon>unclassified sequences</taxon>
        <taxon>metagenomes</taxon>
        <taxon>ecological metagenomes</taxon>
    </lineage>
</organism>
<accession>A0A3B1ASJ7</accession>
<keyword evidence="8" id="KW-0560">Oxidoreductase</keyword>
<evidence type="ECO:0000313" key="8">
    <source>
        <dbReference type="EMBL" id="VAW96964.1"/>
    </source>
</evidence>
<feature type="transmembrane region" description="Helical" evidence="6">
    <location>
        <begin position="203"/>
        <end position="223"/>
    </location>
</feature>
<evidence type="ECO:0000256" key="3">
    <source>
        <dbReference type="ARBA" id="ARBA00022692"/>
    </source>
</evidence>
<keyword evidence="4 6" id="KW-1133">Transmembrane helix</keyword>
<dbReference type="GO" id="GO:0042773">
    <property type="term" value="P:ATP synthesis coupled electron transport"/>
    <property type="evidence" value="ECO:0007669"/>
    <property type="project" value="InterPro"/>
</dbReference>
<dbReference type="InterPro" id="IPR003918">
    <property type="entry name" value="NADH_UbQ_OxRdtase"/>
</dbReference>
<sequence length="496" mass="53252">MYPIVSTTVFLPLLGALLVLLMRKAPPHVVHGIGIATSGVTLLGALIMWSRGVNETGFAQLEQIDWMPSIGAAYRVGVDGISLPLVLLTALLFFVTFIYSAKVRKQSHAFVALMLLLETASIGAFVALDAILFYVFFEVSLVSMYFMIAQWGHEDRQRAALMFFIYTFLGSLPLLLAILGLYLGSDPYTFDMRVWISNPPLDGLAAMLALIAMLITFAVKTPVFPFHTWLPAAHVQAPAAGSVILAGVMLKFGTYGLVRFAYQMTPDAFREAGVVILIFGVIAALYGAFAALAQSDLKRLVAYTSINHMGYIIIGVAIAALATDPAIRATALDGSVLQMVSHGLVTGALFLLVGMLQDRAHTRDMAQFGGLIKVVPILGWSFVLAAFASLGLPGLAHFPAEFQIFLATLQVEPIAIIAIVGIVITAGLYLRAIAQVFLGEINKTVYDNGATAATLPDLNSRELLALAPLLIFTIVLGVAPGWVLDVIHTTTIALPF</sequence>
<dbReference type="GO" id="GO:0008137">
    <property type="term" value="F:NADH dehydrogenase (ubiquinone) activity"/>
    <property type="evidence" value="ECO:0007669"/>
    <property type="project" value="InterPro"/>
</dbReference>
<feature type="transmembrane region" description="Helical" evidence="6">
    <location>
        <begin position="160"/>
        <end position="183"/>
    </location>
</feature>
<dbReference type="PRINTS" id="PR01437">
    <property type="entry name" value="NUOXDRDTASE4"/>
</dbReference>
<evidence type="ECO:0000259" key="7">
    <source>
        <dbReference type="Pfam" id="PF00361"/>
    </source>
</evidence>
<comment type="subcellular location">
    <subcellularLocation>
        <location evidence="1">Membrane</location>
        <topology evidence="1">Multi-pass membrane protein</topology>
    </subcellularLocation>
</comment>
<comment type="similarity">
    <text evidence="2">Belongs to the complex I subunit 4 family.</text>
</comment>
<evidence type="ECO:0000256" key="1">
    <source>
        <dbReference type="ARBA" id="ARBA00004141"/>
    </source>
</evidence>
<feature type="transmembrane region" description="Helical" evidence="6">
    <location>
        <begin position="131"/>
        <end position="148"/>
    </location>
</feature>
<feature type="transmembrane region" description="Helical" evidence="6">
    <location>
        <begin position="300"/>
        <end position="323"/>
    </location>
</feature>
<dbReference type="PANTHER" id="PTHR43507">
    <property type="entry name" value="NADH-UBIQUINONE OXIDOREDUCTASE CHAIN 4"/>
    <property type="match status" value="1"/>
</dbReference>
<dbReference type="Pfam" id="PF00361">
    <property type="entry name" value="Proton_antipo_M"/>
    <property type="match status" value="1"/>
</dbReference>
<feature type="transmembrane region" description="Helical" evidence="6">
    <location>
        <begin position="29"/>
        <end position="49"/>
    </location>
</feature>
<evidence type="ECO:0000256" key="5">
    <source>
        <dbReference type="ARBA" id="ARBA00023136"/>
    </source>
</evidence>
<gene>
    <name evidence="8" type="ORF">MNBD_GAMMA23-1393</name>
</gene>
<dbReference type="GO" id="GO:0003954">
    <property type="term" value="F:NADH dehydrogenase activity"/>
    <property type="evidence" value="ECO:0007669"/>
    <property type="project" value="TreeGrafter"/>
</dbReference>
<feature type="transmembrane region" description="Helical" evidence="6">
    <location>
        <begin position="81"/>
        <end position="101"/>
    </location>
</feature>
<feature type="transmembrane region" description="Helical" evidence="6">
    <location>
        <begin position="404"/>
        <end position="430"/>
    </location>
</feature>
<keyword evidence="8" id="KW-0830">Ubiquinone</keyword>
<dbReference type="GO" id="GO:0015990">
    <property type="term" value="P:electron transport coupled proton transport"/>
    <property type="evidence" value="ECO:0007669"/>
    <property type="project" value="TreeGrafter"/>
</dbReference>
<dbReference type="EMBL" id="UOFT01000054">
    <property type="protein sequence ID" value="VAW96964.1"/>
    <property type="molecule type" value="Genomic_DNA"/>
</dbReference>
<feature type="transmembrane region" description="Helical" evidence="6">
    <location>
        <begin position="6"/>
        <end position="22"/>
    </location>
</feature>
<protein>
    <submittedName>
        <fullName evidence="8">NADH-ubiquinone oxidoreductase chain M</fullName>
        <ecNumber evidence="8">1.6.5.3</ecNumber>
    </submittedName>
</protein>
<feature type="transmembrane region" description="Helical" evidence="6">
    <location>
        <begin position="335"/>
        <end position="356"/>
    </location>
</feature>
<dbReference type="EC" id="1.6.5.3" evidence="8"/>
<reference evidence="8" key="1">
    <citation type="submission" date="2018-06" db="EMBL/GenBank/DDBJ databases">
        <authorList>
            <person name="Zhirakovskaya E."/>
        </authorList>
    </citation>
    <scope>NUCLEOTIDE SEQUENCE</scope>
</reference>
<dbReference type="GO" id="GO:0048039">
    <property type="term" value="F:ubiquinone binding"/>
    <property type="evidence" value="ECO:0007669"/>
    <property type="project" value="TreeGrafter"/>
</dbReference>
<feature type="transmembrane region" description="Helical" evidence="6">
    <location>
        <begin position="235"/>
        <end position="252"/>
    </location>
</feature>
<keyword evidence="3 6" id="KW-0812">Transmembrane</keyword>
<evidence type="ECO:0000256" key="2">
    <source>
        <dbReference type="ARBA" id="ARBA00009025"/>
    </source>
</evidence>
<dbReference type="InterPro" id="IPR001750">
    <property type="entry name" value="ND/Mrp_TM"/>
</dbReference>
<feature type="transmembrane region" description="Helical" evidence="6">
    <location>
        <begin position="272"/>
        <end position="293"/>
    </location>
</feature>